<evidence type="ECO:0000256" key="3">
    <source>
        <dbReference type="ARBA" id="ARBA00022692"/>
    </source>
</evidence>
<evidence type="ECO:0000313" key="9">
    <source>
        <dbReference type="EMBL" id="MER2996557.1"/>
    </source>
</evidence>
<feature type="transmembrane region" description="Helical" evidence="6">
    <location>
        <begin position="283"/>
        <end position="303"/>
    </location>
</feature>
<comment type="caution">
    <text evidence="9">The sequence shown here is derived from an EMBL/GenBank/DDBJ whole genome shotgun (WGS) entry which is preliminary data.</text>
</comment>
<reference evidence="9 10" key="1">
    <citation type="submission" date="2024-06" db="EMBL/GenBank/DDBJ databases">
        <title>Pontibacter populi HYL7-15.</title>
        <authorList>
            <person name="Kim M.K."/>
        </authorList>
    </citation>
    <scope>NUCLEOTIDE SEQUENCE [LARGE SCALE GENOMIC DNA]</scope>
    <source>
        <strain evidence="9 10">HYL7-15</strain>
    </source>
</reference>
<proteinExistence type="predicted"/>
<dbReference type="Pfam" id="PF12704">
    <property type="entry name" value="MacB_PCD"/>
    <property type="match status" value="1"/>
</dbReference>
<dbReference type="InterPro" id="IPR050250">
    <property type="entry name" value="Macrolide_Exporter_MacB"/>
</dbReference>
<evidence type="ECO:0000256" key="5">
    <source>
        <dbReference type="ARBA" id="ARBA00023136"/>
    </source>
</evidence>
<name>A0ABV1RQY5_9BACT</name>
<evidence type="ECO:0000313" key="10">
    <source>
        <dbReference type="Proteomes" id="UP001476807"/>
    </source>
</evidence>
<dbReference type="PANTHER" id="PTHR30572">
    <property type="entry name" value="MEMBRANE COMPONENT OF TRANSPORTER-RELATED"/>
    <property type="match status" value="1"/>
</dbReference>
<evidence type="ECO:0000256" key="1">
    <source>
        <dbReference type="ARBA" id="ARBA00004651"/>
    </source>
</evidence>
<gene>
    <name evidence="9" type="ORF">ABS362_03320</name>
</gene>
<feature type="transmembrane region" description="Helical" evidence="6">
    <location>
        <begin position="331"/>
        <end position="354"/>
    </location>
</feature>
<sequence>MIKNYIKMAYRNLMRHKVFSLINISGLALGMTCSILILLWVRDELSFNRFHSDLDNLYRVRVIQHYPGADDLNTDANPGPLAEALKADMPEVKEAARMNWSSTQLFAYNDKSLKLTGRYVDPAFLKMFTFPVQHGSPAQALQQPNTMVITEESAINLFGEAEAALDKMVKVNNQATYRITAILKDIPENSSLQFDYLMPYQDLANDPMHQWTKMWAAYGIRTFVQLQPGTDIDAFNKKVEPIISNYNKDDDSDVFVQAVSDMYLYSDFRAGKVGGGRIENVRLFTIVAIFILVIACINFMNLATARSAKRAKEVGVRKAIGANKSALVKQFMVESVLIAFLALFLALNLAGMLLPQFNDLTGKFIELDLANPTLMAMLLGVAVLTGIISGSYPAFFLSSFNPAVVLKGTVKMNKGVGIFRKGLVVFQFILSGLLIISTLVVYLQLHFIRTKNIGMDRENLVYVPLEGDLRNRYEVVKRELMNTPGIVAVSSTDQSPIAVGNSTSINWKGKDPNADILFSTLNVDYDLLKTLDVKLKSGREFSREFGTDTAAFMINEEAARLMQLKEPVGEWLEWEKKGTIIGVIKNFHTAPIQIKVQPLVMRLAPQNNNFMLARIAPGKTTEALAKMEGILKKHNPAFPFEYHFIDDDYENIYKTEAIIGELTKYFAGIAIFISCLGLFGLALFTAEQRTKEIGIRKVMGASVSSIVFMLSKDFLKLVLVANVVALPLGWYLMNGWLQDYADRTELSWWIFAVACVSTFIIAMVTLSFHAIKTAVANPITSLRTE</sequence>
<evidence type="ECO:0000256" key="4">
    <source>
        <dbReference type="ARBA" id="ARBA00022989"/>
    </source>
</evidence>
<keyword evidence="4 6" id="KW-1133">Transmembrane helix</keyword>
<keyword evidence="2" id="KW-1003">Cell membrane</keyword>
<accession>A0ABV1RQY5</accession>
<feature type="domain" description="ABC3 transporter permease C-terminal" evidence="7">
    <location>
        <begin position="666"/>
        <end position="765"/>
    </location>
</feature>
<dbReference type="InterPro" id="IPR003838">
    <property type="entry name" value="ABC3_permease_C"/>
</dbReference>
<feature type="domain" description="ABC3 transporter permease C-terminal" evidence="7">
    <location>
        <begin position="286"/>
        <end position="402"/>
    </location>
</feature>
<evidence type="ECO:0000259" key="8">
    <source>
        <dbReference type="Pfam" id="PF12704"/>
    </source>
</evidence>
<feature type="transmembrane region" description="Helical" evidence="6">
    <location>
        <begin position="418"/>
        <end position="443"/>
    </location>
</feature>
<evidence type="ECO:0000259" key="7">
    <source>
        <dbReference type="Pfam" id="PF02687"/>
    </source>
</evidence>
<dbReference type="EMBL" id="JBEOKT010000002">
    <property type="protein sequence ID" value="MER2996557.1"/>
    <property type="molecule type" value="Genomic_DNA"/>
</dbReference>
<keyword evidence="3 6" id="KW-0812">Transmembrane</keyword>
<dbReference type="PANTHER" id="PTHR30572:SF18">
    <property type="entry name" value="ABC-TYPE MACROLIDE FAMILY EXPORT SYSTEM PERMEASE COMPONENT 2"/>
    <property type="match status" value="1"/>
</dbReference>
<dbReference type="Pfam" id="PF02687">
    <property type="entry name" value="FtsX"/>
    <property type="match status" value="2"/>
</dbReference>
<evidence type="ECO:0000256" key="2">
    <source>
        <dbReference type="ARBA" id="ARBA00022475"/>
    </source>
</evidence>
<evidence type="ECO:0000256" key="6">
    <source>
        <dbReference type="SAM" id="Phobius"/>
    </source>
</evidence>
<dbReference type="RefSeq" id="WP_350410868.1">
    <property type="nucleotide sequence ID" value="NZ_JBEOKT010000002.1"/>
</dbReference>
<organism evidence="9 10">
    <name type="scientific">Pontibacter populi</name>
    <dbReference type="NCBI Taxonomy" id="890055"/>
    <lineage>
        <taxon>Bacteria</taxon>
        <taxon>Pseudomonadati</taxon>
        <taxon>Bacteroidota</taxon>
        <taxon>Cytophagia</taxon>
        <taxon>Cytophagales</taxon>
        <taxon>Hymenobacteraceae</taxon>
        <taxon>Pontibacter</taxon>
    </lineage>
</organism>
<feature type="transmembrane region" description="Helical" evidence="6">
    <location>
        <begin position="21"/>
        <end position="41"/>
    </location>
</feature>
<feature type="transmembrane region" description="Helical" evidence="6">
    <location>
        <begin position="374"/>
        <end position="397"/>
    </location>
</feature>
<dbReference type="InterPro" id="IPR025857">
    <property type="entry name" value="MacB_PCD"/>
</dbReference>
<feature type="transmembrane region" description="Helical" evidence="6">
    <location>
        <begin position="714"/>
        <end position="733"/>
    </location>
</feature>
<keyword evidence="10" id="KW-1185">Reference proteome</keyword>
<feature type="domain" description="MacB-like periplasmic core" evidence="8">
    <location>
        <begin position="20"/>
        <end position="241"/>
    </location>
</feature>
<feature type="transmembrane region" description="Helical" evidence="6">
    <location>
        <begin position="665"/>
        <end position="686"/>
    </location>
</feature>
<dbReference type="Proteomes" id="UP001476807">
    <property type="component" value="Unassembled WGS sequence"/>
</dbReference>
<feature type="transmembrane region" description="Helical" evidence="6">
    <location>
        <begin position="748"/>
        <end position="771"/>
    </location>
</feature>
<keyword evidence="5 6" id="KW-0472">Membrane</keyword>
<protein>
    <submittedName>
        <fullName evidence="9">ABC transporter permease</fullName>
    </submittedName>
</protein>
<comment type="subcellular location">
    <subcellularLocation>
        <location evidence="1">Cell membrane</location>
        <topology evidence="1">Multi-pass membrane protein</topology>
    </subcellularLocation>
</comment>